<evidence type="ECO:0000313" key="2">
    <source>
        <dbReference type="Proteomes" id="UP000199702"/>
    </source>
</evidence>
<gene>
    <name evidence="1" type="ORF">SAMN05660918_2621</name>
</gene>
<proteinExistence type="predicted"/>
<evidence type="ECO:0000313" key="1">
    <source>
        <dbReference type="EMBL" id="SEJ20003.1"/>
    </source>
</evidence>
<accession>A0A1H6WT51</accession>
<organism evidence="1 2">
    <name type="scientific">Flavobacterium terrigena</name>
    <dbReference type="NCBI Taxonomy" id="402734"/>
    <lineage>
        <taxon>Bacteria</taxon>
        <taxon>Pseudomonadati</taxon>
        <taxon>Bacteroidota</taxon>
        <taxon>Flavobacteriia</taxon>
        <taxon>Flavobacteriales</taxon>
        <taxon>Flavobacteriaceae</taxon>
        <taxon>Flavobacterium</taxon>
    </lineage>
</organism>
<dbReference type="RefSeq" id="WP_143055648.1">
    <property type="nucleotide sequence ID" value="NZ_CBCSJU010000003.1"/>
</dbReference>
<dbReference type="EMBL" id="FNYA01000007">
    <property type="protein sequence ID" value="SEJ20003.1"/>
    <property type="molecule type" value="Genomic_DNA"/>
</dbReference>
<sequence>MKNFFTLLFFCCLFSNCSDDDQATTTTPSSSLATRPDANSSFDDSFKGIYKGIVMGDVSGTVYVDLLNDGEIWAKLRTNNHETYVLQNIPLEIDKNSIPSPLKKFRFANENISFDMKVDELGNNISVSNLMFFSDETSKICLTKERSTSLVKCYSGKFIGDEESGDINFTTDGQSNVKGFSKNLNSASITSVSGYLNATLAIDGKTTPTEDNPNYSYYQLNANLHIGEISGYLEGYKFDGKWMAEGSELGSWNATRIL</sequence>
<protein>
    <submittedName>
        <fullName evidence="1">Uncharacterized protein</fullName>
    </submittedName>
</protein>
<keyword evidence="2" id="KW-1185">Reference proteome</keyword>
<reference evidence="2" key="1">
    <citation type="submission" date="2016-10" db="EMBL/GenBank/DDBJ databases">
        <authorList>
            <person name="Varghese N."/>
            <person name="Submissions S."/>
        </authorList>
    </citation>
    <scope>NUCLEOTIDE SEQUENCE [LARGE SCALE GENOMIC DNA]</scope>
    <source>
        <strain evidence="2">DSM 17934</strain>
    </source>
</reference>
<dbReference type="Proteomes" id="UP000199702">
    <property type="component" value="Unassembled WGS sequence"/>
</dbReference>
<name>A0A1H6WT51_9FLAO</name>
<dbReference type="AlphaFoldDB" id="A0A1H6WT51"/>
<dbReference type="OrthoDB" id="1376866at2"/>